<dbReference type="AlphaFoldDB" id="A0A1Q2HUH1"/>
<dbReference type="InterPro" id="IPR042267">
    <property type="entry name" value="VTC_sf"/>
</dbReference>
<accession>A0A1Q2HUH1</accession>
<dbReference type="KEGG" id="cgv:CGLAU_02565"/>
<dbReference type="EMBL" id="CP019688">
    <property type="protein sequence ID" value="AQQ14498.1"/>
    <property type="molecule type" value="Genomic_DNA"/>
</dbReference>
<proteinExistence type="predicted"/>
<dbReference type="InterPro" id="IPR018966">
    <property type="entry name" value="VTC_domain"/>
</dbReference>
<keyword evidence="3" id="KW-1185">Reference proteome</keyword>
<dbReference type="InterPro" id="IPR033469">
    <property type="entry name" value="CYTH-like_dom_sf"/>
</dbReference>
<dbReference type="Proteomes" id="UP000217209">
    <property type="component" value="Chromosome"/>
</dbReference>
<dbReference type="OrthoDB" id="148766at2"/>
<gene>
    <name evidence="2" type="ORF">CGLAU_02565</name>
</gene>
<feature type="domain" description="VTC" evidence="1">
    <location>
        <begin position="128"/>
        <end position="209"/>
    </location>
</feature>
<evidence type="ECO:0000259" key="1">
    <source>
        <dbReference type="Pfam" id="PF09359"/>
    </source>
</evidence>
<protein>
    <submittedName>
        <fullName evidence="2">VTC domain protein</fullName>
    </submittedName>
</protein>
<organism evidence="2 3">
    <name type="scientific">Corynebacterium glaucum</name>
    <dbReference type="NCBI Taxonomy" id="187491"/>
    <lineage>
        <taxon>Bacteria</taxon>
        <taxon>Bacillati</taxon>
        <taxon>Actinomycetota</taxon>
        <taxon>Actinomycetes</taxon>
        <taxon>Mycobacteriales</taxon>
        <taxon>Corynebacteriaceae</taxon>
        <taxon>Corynebacterium</taxon>
    </lineage>
</organism>
<dbReference type="Pfam" id="PF09359">
    <property type="entry name" value="VTC"/>
    <property type="match status" value="2"/>
</dbReference>
<dbReference type="SUPFAM" id="SSF55154">
    <property type="entry name" value="CYTH-like phosphatases"/>
    <property type="match status" value="1"/>
</dbReference>
<feature type="domain" description="VTC" evidence="1">
    <location>
        <begin position="18"/>
        <end position="112"/>
    </location>
</feature>
<dbReference type="CDD" id="cd07750">
    <property type="entry name" value="PolyPPase_VTC_like"/>
    <property type="match status" value="1"/>
</dbReference>
<evidence type="ECO:0000313" key="3">
    <source>
        <dbReference type="Proteomes" id="UP000217209"/>
    </source>
</evidence>
<dbReference type="Gene3D" id="3.20.100.30">
    <property type="entry name" value="VTC, catalytic tunnel domain"/>
    <property type="match status" value="1"/>
</dbReference>
<evidence type="ECO:0000313" key="2">
    <source>
        <dbReference type="EMBL" id="AQQ14498.1"/>
    </source>
</evidence>
<sequence precursor="true">METITLDELTRTDAMMTRVDRKYLLHESEAQQLFDALPNATRVLTVAGTTSQRYDTTYFDTADLQSYYGAARKRRGRFKVRVRTYVDTGAQFLEVKTKGPRGVTVKNRVPYDGPGAWNFVTDTLGPLDLAPVMRNTYRRTTLSPPDPGRATVDRDLVWESAGRRIADLDLVIIETKSGRTPSSIDQLLFAHGHRPRRVSKFGCGMAALHPQLPANNWHRTLTDYFERTPNHA</sequence>
<reference evidence="2 3" key="1">
    <citation type="submission" date="2016-12" db="EMBL/GenBank/DDBJ databases">
        <authorList>
            <person name="Song W.-J."/>
            <person name="Kurnit D.M."/>
        </authorList>
    </citation>
    <scope>NUCLEOTIDE SEQUENCE [LARGE SCALE GENOMIC DNA]</scope>
    <source>
        <strain evidence="2 3">DSM 30827</strain>
    </source>
</reference>
<dbReference type="GO" id="GO:0006799">
    <property type="term" value="P:polyphosphate biosynthetic process"/>
    <property type="evidence" value="ECO:0007669"/>
    <property type="project" value="UniProtKB-ARBA"/>
</dbReference>
<dbReference type="RefSeq" id="WP_095659337.1">
    <property type="nucleotide sequence ID" value="NZ_CALTZW010000010.1"/>
</dbReference>
<name>A0A1Q2HUH1_9CORY</name>